<proteinExistence type="predicted"/>
<gene>
    <name evidence="3" type="ORF">EVAR_84194_1</name>
</gene>
<dbReference type="Proteomes" id="UP000299102">
    <property type="component" value="Unassembled WGS sequence"/>
</dbReference>
<feature type="region of interest" description="Disordered" evidence="1">
    <location>
        <begin position="158"/>
        <end position="183"/>
    </location>
</feature>
<evidence type="ECO:0000256" key="2">
    <source>
        <dbReference type="SAM" id="SignalP"/>
    </source>
</evidence>
<feature type="signal peptide" evidence="2">
    <location>
        <begin position="1"/>
        <end position="36"/>
    </location>
</feature>
<feature type="compositionally biased region" description="Pro residues" evidence="1">
    <location>
        <begin position="158"/>
        <end position="169"/>
    </location>
</feature>
<organism evidence="3 4">
    <name type="scientific">Eumeta variegata</name>
    <name type="common">Bagworm moth</name>
    <name type="synonym">Eumeta japonica</name>
    <dbReference type="NCBI Taxonomy" id="151549"/>
    <lineage>
        <taxon>Eukaryota</taxon>
        <taxon>Metazoa</taxon>
        <taxon>Ecdysozoa</taxon>
        <taxon>Arthropoda</taxon>
        <taxon>Hexapoda</taxon>
        <taxon>Insecta</taxon>
        <taxon>Pterygota</taxon>
        <taxon>Neoptera</taxon>
        <taxon>Endopterygota</taxon>
        <taxon>Lepidoptera</taxon>
        <taxon>Glossata</taxon>
        <taxon>Ditrysia</taxon>
        <taxon>Tineoidea</taxon>
        <taxon>Psychidae</taxon>
        <taxon>Oiketicinae</taxon>
        <taxon>Eumeta</taxon>
    </lineage>
</organism>
<accession>A0A4C1S7N2</accession>
<evidence type="ECO:0000313" key="4">
    <source>
        <dbReference type="Proteomes" id="UP000299102"/>
    </source>
</evidence>
<sequence length="390" mass="42279">MHLGAPRGPNWHFALTWSQWALLRCFFAEAPRVSVAQTVRALCGETGPRPGAVAAHKRHFWHAFCSTPLPSPDSIETVGDVMGPQGLDDVLVRIDLEDVPDDDGRGSLRRSNKGFGLAAASACSVAGPVSSTAHESPQLFRDVFGYFGNSFLRLPSPSPSSPFPAPVPPRNSAGLLEAKGEPQSPTAFRLDSLTSRLIFLGPRARPSPPWRVFRFRRQSFLWGVGLAEWTRLFEVPAAESSRTGSLVISFPTRTRTDGQFIFRLARLAKSPTASSAVIRRPLISWPAAPPVRPPPLSWVVPVAPQLPPTHHPGAVRSFFGWENFAFPEFSGAYRGRVVLSSPSATAFTRPVCCPLIGFGTLSSVLDTAVNVPLVARLDPYLSPPPETVPV</sequence>
<reference evidence="3 4" key="1">
    <citation type="journal article" date="2019" name="Commun. Biol.">
        <title>The bagworm genome reveals a unique fibroin gene that provides high tensile strength.</title>
        <authorList>
            <person name="Kono N."/>
            <person name="Nakamura H."/>
            <person name="Ohtoshi R."/>
            <person name="Tomita M."/>
            <person name="Numata K."/>
            <person name="Arakawa K."/>
        </authorList>
    </citation>
    <scope>NUCLEOTIDE SEQUENCE [LARGE SCALE GENOMIC DNA]</scope>
</reference>
<keyword evidence="2" id="KW-0732">Signal</keyword>
<protein>
    <recommendedName>
        <fullName evidence="5">Mos1 transposase HTH domain-containing protein</fullName>
    </recommendedName>
</protein>
<evidence type="ECO:0008006" key="5">
    <source>
        <dbReference type="Google" id="ProtNLM"/>
    </source>
</evidence>
<feature type="chain" id="PRO_5020038136" description="Mos1 transposase HTH domain-containing protein" evidence="2">
    <location>
        <begin position="37"/>
        <end position="390"/>
    </location>
</feature>
<comment type="caution">
    <text evidence="3">The sequence shown here is derived from an EMBL/GenBank/DDBJ whole genome shotgun (WGS) entry which is preliminary data.</text>
</comment>
<dbReference type="EMBL" id="BGZK01003183">
    <property type="protein sequence ID" value="GBO98324.1"/>
    <property type="molecule type" value="Genomic_DNA"/>
</dbReference>
<keyword evidence="4" id="KW-1185">Reference proteome</keyword>
<evidence type="ECO:0000256" key="1">
    <source>
        <dbReference type="SAM" id="MobiDB-lite"/>
    </source>
</evidence>
<evidence type="ECO:0000313" key="3">
    <source>
        <dbReference type="EMBL" id="GBO98324.1"/>
    </source>
</evidence>
<dbReference type="AlphaFoldDB" id="A0A4C1S7N2"/>
<name>A0A4C1S7N2_EUMVA</name>